<dbReference type="PROSITE" id="PS50929">
    <property type="entry name" value="ABC_TM1F"/>
    <property type="match status" value="1"/>
</dbReference>
<proteinExistence type="predicted"/>
<feature type="domain" description="ABC transmembrane type-1" evidence="8">
    <location>
        <begin position="13"/>
        <end position="278"/>
    </location>
</feature>
<evidence type="ECO:0000256" key="3">
    <source>
        <dbReference type="ARBA" id="ARBA00022692"/>
    </source>
</evidence>
<organism evidence="9 10">
    <name type="scientific">Tuber magnatum</name>
    <name type="common">white Piedmont truffle</name>
    <dbReference type="NCBI Taxonomy" id="42249"/>
    <lineage>
        <taxon>Eukaryota</taxon>
        <taxon>Fungi</taxon>
        <taxon>Dikarya</taxon>
        <taxon>Ascomycota</taxon>
        <taxon>Pezizomycotina</taxon>
        <taxon>Pezizomycetes</taxon>
        <taxon>Pezizales</taxon>
        <taxon>Tuberaceae</taxon>
        <taxon>Tuber</taxon>
    </lineage>
</organism>
<feature type="transmembrane region" description="Helical" evidence="7">
    <location>
        <begin position="65"/>
        <end position="85"/>
    </location>
</feature>
<evidence type="ECO:0000256" key="2">
    <source>
        <dbReference type="ARBA" id="ARBA00022448"/>
    </source>
</evidence>
<evidence type="ECO:0000256" key="5">
    <source>
        <dbReference type="ARBA" id="ARBA00022989"/>
    </source>
</evidence>
<dbReference type="Proteomes" id="UP000246991">
    <property type="component" value="Unassembled WGS sequence"/>
</dbReference>
<name>A0A317SPL4_9PEZI</name>
<dbReference type="Pfam" id="PF00664">
    <property type="entry name" value="ABC_membrane"/>
    <property type="match status" value="1"/>
</dbReference>
<dbReference type="GO" id="GO:0015421">
    <property type="term" value="F:ABC-type oligopeptide transporter activity"/>
    <property type="evidence" value="ECO:0007669"/>
    <property type="project" value="TreeGrafter"/>
</dbReference>
<feature type="transmembrane region" description="Helical" evidence="7">
    <location>
        <begin position="244"/>
        <end position="262"/>
    </location>
</feature>
<dbReference type="PANTHER" id="PTHR43394">
    <property type="entry name" value="ATP-DEPENDENT PERMEASE MDL1, MITOCHONDRIAL"/>
    <property type="match status" value="1"/>
</dbReference>
<gene>
    <name evidence="9" type="ORF">C7212DRAFT_280658</name>
</gene>
<evidence type="ECO:0000313" key="9">
    <source>
        <dbReference type="EMBL" id="PWW76293.1"/>
    </source>
</evidence>
<dbReference type="InterPro" id="IPR039421">
    <property type="entry name" value="Type_1_exporter"/>
</dbReference>
<keyword evidence="5 7" id="KW-1133">Transmembrane helix</keyword>
<keyword evidence="3 7" id="KW-0812">Transmembrane</keyword>
<dbReference type="InterPro" id="IPR036640">
    <property type="entry name" value="ABC1_TM_sf"/>
</dbReference>
<feature type="transmembrane region" description="Helical" evidence="7">
    <location>
        <begin position="12"/>
        <end position="37"/>
    </location>
</feature>
<protein>
    <recommendedName>
        <fullName evidence="8">ABC transmembrane type-1 domain-containing protein</fullName>
    </recommendedName>
</protein>
<keyword evidence="6 7" id="KW-0472">Membrane</keyword>
<evidence type="ECO:0000256" key="1">
    <source>
        <dbReference type="ARBA" id="ARBA00004141"/>
    </source>
</evidence>
<reference evidence="9 10" key="1">
    <citation type="submission" date="2018-03" db="EMBL/GenBank/DDBJ databases">
        <title>Genomes of Pezizomycetes fungi and the evolution of truffles.</title>
        <authorList>
            <person name="Murat C."/>
            <person name="Payen T."/>
            <person name="Noel B."/>
            <person name="Kuo A."/>
            <person name="Martin F.M."/>
        </authorList>
    </citation>
    <scope>NUCLEOTIDE SEQUENCE [LARGE SCALE GENOMIC DNA]</scope>
    <source>
        <strain evidence="9">091103-1</strain>
    </source>
</reference>
<feature type="transmembrane region" description="Helical" evidence="7">
    <location>
        <begin position="274"/>
        <end position="295"/>
    </location>
</feature>
<dbReference type="GO" id="GO:0005524">
    <property type="term" value="F:ATP binding"/>
    <property type="evidence" value="ECO:0007669"/>
    <property type="project" value="InterPro"/>
</dbReference>
<evidence type="ECO:0000256" key="4">
    <source>
        <dbReference type="ARBA" id="ARBA00022737"/>
    </source>
</evidence>
<evidence type="ECO:0000313" key="10">
    <source>
        <dbReference type="Proteomes" id="UP000246991"/>
    </source>
</evidence>
<dbReference type="PANTHER" id="PTHR43394:SF11">
    <property type="entry name" value="ATP-BINDING CASSETTE TRANSPORTER"/>
    <property type="match status" value="1"/>
</dbReference>
<dbReference type="Gene3D" id="1.20.1560.10">
    <property type="entry name" value="ABC transporter type 1, transmembrane domain"/>
    <property type="match status" value="1"/>
</dbReference>
<dbReference type="EMBL" id="PYWC01000035">
    <property type="protein sequence ID" value="PWW76293.1"/>
    <property type="molecule type" value="Genomic_DNA"/>
</dbReference>
<dbReference type="STRING" id="42249.A0A317SPL4"/>
<dbReference type="CDD" id="cd18577">
    <property type="entry name" value="ABC_6TM_Pgp_ABCB1_D1_like"/>
    <property type="match status" value="1"/>
</dbReference>
<dbReference type="AlphaFoldDB" id="A0A317SPL4"/>
<keyword evidence="10" id="KW-1185">Reference proteome</keyword>
<sequence length="296" mass="32547">MKYGTGFDRGLQIVGSLASVISGAVFPIMTVFFGQIVDNFAEYFQEGSGVTVEDFRRRINSLSLIFVYLFLGKFVMGYISMAARISTLIRQAYLRSVFKQDLLPPTNNNGSPGTIAICITTITSLIQGGIGEKVGGILQVLAQMICGFAIAFSRHWKLAGVCSTVLPAVTLTQILCLPALVKLEHRIVTQDARAADVVEEVLASIRTTQSLNAHHRAEEQYKKIVDIAKGFGVKKAFADACSAGLSYFFVFASYSLCFFYGVRLFRDGSIQNPGVIVTWVYNILQWTCVKLLMIFA</sequence>
<evidence type="ECO:0000256" key="6">
    <source>
        <dbReference type="ARBA" id="ARBA00023136"/>
    </source>
</evidence>
<comment type="caution">
    <text evidence="9">The sequence shown here is derived from an EMBL/GenBank/DDBJ whole genome shotgun (WGS) entry which is preliminary data.</text>
</comment>
<dbReference type="OrthoDB" id="6500128at2759"/>
<dbReference type="SUPFAM" id="SSF90123">
    <property type="entry name" value="ABC transporter transmembrane region"/>
    <property type="match status" value="1"/>
</dbReference>
<dbReference type="GO" id="GO:0090374">
    <property type="term" value="P:oligopeptide export from mitochondrion"/>
    <property type="evidence" value="ECO:0007669"/>
    <property type="project" value="TreeGrafter"/>
</dbReference>
<keyword evidence="4" id="KW-0677">Repeat</keyword>
<evidence type="ECO:0000259" key="8">
    <source>
        <dbReference type="PROSITE" id="PS50929"/>
    </source>
</evidence>
<comment type="subcellular location">
    <subcellularLocation>
        <location evidence="1">Membrane</location>
        <topology evidence="1">Multi-pass membrane protein</topology>
    </subcellularLocation>
</comment>
<dbReference type="GO" id="GO:0005743">
    <property type="term" value="C:mitochondrial inner membrane"/>
    <property type="evidence" value="ECO:0007669"/>
    <property type="project" value="TreeGrafter"/>
</dbReference>
<keyword evidence="2" id="KW-0813">Transport</keyword>
<evidence type="ECO:0000256" key="7">
    <source>
        <dbReference type="SAM" id="Phobius"/>
    </source>
</evidence>
<accession>A0A317SPL4</accession>
<dbReference type="InterPro" id="IPR011527">
    <property type="entry name" value="ABC1_TM_dom"/>
</dbReference>